<evidence type="ECO:0000256" key="7">
    <source>
        <dbReference type="SAM" id="SignalP"/>
    </source>
</evidence>
<feature type="transmembrane region" description="Helical" evidence="6">
    <location>
        <begin position="135"/>
        <end position="160"/>
    </location>
</feature>
<evidence type="ECO:0000256" key="1">
    <source>
        <dbReference type="ARBA" id="ARBA00004141"/>
    </source>
</evidence>
<dbReference type="GO" id="GO:0033573">
    <property type="term" value="C:high-affinity iron permease complex"/>
    <property type="evidence" value="ECO:0007669"/>
    <property type="project" value="InterPro"/>
</dbReference>
<feature type="transmembrane region" description="Helical" evidence="6">
    <location>
        <begin position="172"/>
        <end position="194"/>
    </location>
</feature>
<feature type="transmembrane region" description="Helical" evidence="6">
    <location>
        <begin position="367"/>
        <end position="383"/>
    </location>
</feature>
<feature type="signal peptide" evidence="7">
    <location>
        <begin position="1"/>
        <end position="23"/>
    </location>
</feature>
<feature type="transmembrane region" description="Helical" evidence="6">
    <location>
        <begin position="284"/>
        <end position="303"/>
    </location>
</feature>
<proteinExistence type="inferred from homology"/>
<keyword evidence="9" id="KW-1185">Reference proteome</keyword>
<dbReference type="Proteomes" id="UP000276437">
    <property type="component" value="Chromosome"/>
</dbReference>
<dbReference type="PANTHER" id="PTHR31632:SF2">
    <property type="entry name" value="PLASMA MEMBRANE IRON PERMEASE"/>
    <property type="match status" value="1"/>
</dbReference>
<comment type="subcellular location">
    <subcellularLocation>
        <location evidence="1">Membrane</location>
        <topology evidence="1">Multi-pass membrane protein</topology>
    </subcellularLocation>
</comment>
<evidence type="ECO:0000256" key="4">
    <source>
        <dbReference type="ARBA" id="ARBA00022989"/>
    </source>
</evidence>
<dbReference type="RefSeq" id="WP_126307500.1">
    <property type="nucleotide sequence ID" value="NZ_AP018449.1"/>
</dbReference>
<keyword evidence="7" id="KW-0732">Signal</keyword>
<dbReference type="InterPro" id="IPR004923">
    <property type="entry name" value="FTR1/Fip1/EfeU"/>
</dbReference>
<dbReference type="PANTHER" id="PTHR31632">
    <property type="entry name" value="IRON TRANSPORTER FTH1"/>
    <property type="match status" value="1"/>
</dbReference>
<evidence type="ECO:0000256" key="2">
    <source>
        <dbReference type="ARBA" id="ARBA00008333"/>
    </source>
</evidence>
<sequence>MRKWLLLLLVPLLFAFSTNTALAAKTWGHVVSDMEKALNQSLTVYKQGDAEKARELVNDAYFGVFEKDGMERAVMSNISGKRASIEEYKISTIRKLMSNQAPVAQVEKEVKDLVVMLREDAAQLDGKQQNPTETFVASLLILVREGFEAILVIGAIIAYLIKSGNAAKTRIVYYSSLAAILASFATAVAFQQLFSISGANQEILEGATMLLAVVVLFSVSHWMVGKAETRAWQNYIEGKVQESLSSGNTWSLGAAAFLAVYREGAETVLFYQALFADADGQQGMIWGGFAVGCVALVVIFAFIRFGSVRIPLKPFFLGTSVLMYLLSISFAGGGVKELQEAGVVGVTPVPGVGTIDLLGIYPTWETLVPQFVLMLLAIGGVLYQRRKNKSQLSTGI</sequence>
<keyword evidence="5 6" id="KW-0472">Membrane</keyword>
<protein>
    <submittedName>
        <fullName evidence="8">Ferrous iron permease EfeU</fullName>
    </submittedName>
</protein>
<accession>A0A348AHW0</accession>
<keyword evidence="3 6" id="KW-0812">Transmembrane</keyword>
<feature type="chain" id="PRO_5016725806" evidence="7">
    <location>
        <begin position="24"/>
        <end position="396"/>
    </location>
</feature>
<dbReference type="AlphaFoldDB" id="A0A348AHW0"/>
<dbReference type="EMBL" id="AP018449">
    <property type="protein sequence ID" value="BBB90658.1"/>
    <property type="molecule type" value="Genomic_DNA"/>
</dbReference>
<dbReference type="OrthoDB" id="8215804at2"/>
<evidence type="ECO:0000256" key="3">
    <source>
        <dbReference type="ARBA" id="ARBA00022692"/>
    </source>
</evidence>
<feature type="transmembrane region" description="Helical" evidence="6">
    <location>
        <begin position="206"/>
        <end position="224"/>
    </location>
</feature>
<evidence type="ECO:0000256" key="5">
    <source>
        <dbReference type="ARBA" id="ARBA00023136"/>
    </source>
</evidence>
<dbReference type="GO" id="GO:0015093">
    <property type="term" value="F:ferrous iron transmembrane transporter activity"/>
    <property type="evidence" value="ECO:0007669"/>
    <property type="project" value="TreeGrafter"/>
</dbReference>
<evidence type="ECO:0000256" key="6">
    <source>
        <dbReference type="SAM" id="Phobius"/>
    </source>
</evidence>
<comment type="similarity">
    <text evidence="2">Belongs to the oxidase-dependent Fe transporter (OFeT) (TC 9.A.10.1) family.</text>
</comment>
<keyword evidence="4 6" id="KW-1133">Transmembrane helix</keyword>
<name>A0A348AHW0_9FIRM</name>
<evidence type="ECO:0000313" key="9">
    <source>
        <dbReference type="Proteomes" id="UP000276437"/>
    </source>
</evidence>
<evidence type="ECO:0000313" key="8">
    <source>
        <dbReference type="EMBL" id="BBB90658.1"/>
    </source>
</evidence>
<organism evidence="8 9">
    <name type="scientific">Methylomusa anaerophila</name>
    <dbReference type="NCBI Taxonomy" id="1930071"/>
    <lineage>
        <taxon>Bacteria</taxon>
        <taxon>Bacillati</taxon>
        <taxon>Bacillota</taxon>
        <taxon>Negativicutes</taxon>
        <taxon>Selenomonadales</taxon>
        <taxon>Sporomusaceae</taxon>
        <taxon>Methylomusa</taxon>
    </lineage>
</organism>
<reference evidence="8 9" key="1">
    <citation type="journal article" date="2018" name="Int. J. Syst. Evol. Microbiol.">
        <title>Methylomusa anaerophila gen. nov., sp. nov., an anaerobic methanol-utilizing bacterium isolated from a microbial fuel cell.</title>
        <authorList>
            <person name="Amano N."/>
            <person name="Yamamuro A."/>
            <person name="Miyahara M."/>
            <person name="Kouzuma A."/>
            <person name="Abe T."/>
            <person name="Watanabe K."/>
        </authorList>
    </citation>
    <scope>NUCLEOTIDE SEQUENCE [LARGE SCALE GENOMIC DNA]</scope>
    <source>
        <strain evidence="8 9">MMFC1</strain>
    </source>
</reference>
<feature type="transmembrane region" description="Helical" evidence="6">
    <location>
        <begin position="315"/>
        <end position="335"/>
    </location>
</feature>
<dbReference type="KEGG" id="mana:MAMMFC1_01319"/>
<dbReference type="Pfam" id="PF03239">
    <property type="entry name" value="FTR1"/>
    <property type="match status" value="1"/>
</dbReference>
<gene>
    <name evidence="8" type="primary">efeU</name>
    <name evidence="8" type="ORF">MAMMFC1_01319</name>
</gene>